<gene>
    <name evidence="7" type="primary">surA</name>
    <name evidence="9" type="ORF">DFQ59_101354</name>
</gene>
<dbReference type="InterPro" id="IPR023034">
    <property type="entry name" value="PPIase_SurA"/>
</dbReference>
<evidence type="ECO:0000256" key="6">
    <source>
        <dbReference type="ARBA" id="ARBA00023235"/>
    </source>
</evidence>
<feature type="signal peptide" evidence="7">
    <location>
        <begin position="1"/>
        <end position="29"/>
    </location>
</feature>
<dbReference type="GO" id="GO:0051082">
    <property type="term" value="F:unfolded protein binding"/>
    <property type="evidence" value="ECO:0007669"/>
    <property type="project" value="UniProtKB-UniRule"/>
</dbReference>
<comment type="subcellular location">
    <subcellularLocation>
        <location evidence="7">Periplasm</location>
    </subcellularLocation>
    <text evidence="7">Is capable of associating with the outer membrane.</text>
</comment>
<dbReference type="PROSITE" id="PS01096">
    <property type="entry name" value="PPIC_PPIASE_1"/>
    <property type="match status" value="1"/>
</dbReference>
<keyword evidence="10" id="KW-1185">Reference proteome</keyword>
<name>A0A369CIZ5_9GAMM</name>
<keyword evidence="3 7" id="KW-0574">Periplasm</keyword>
<evidence type="ECO:0000313" key="10">
    <source>
        <dbReference type="Proteomes" id="UP000252707"/>
    </source>
</evidence>
<dbReference type="EMBL" id="QPJY01000001">
    <property type="protein sequence ID" value="RCX33055.1"/>
    <property type="molecule type" value="Genomic_DNA"/>
</dbReference>
<dbReference type="GO" id="GO:0050821">
    <property type="term" value="P:protein stabilization"/>
    <property type="evidence" value="ECO:0007669"/>
    <property type="project" value="InterPro"/>
</dbReference>
<dbReference type="SUPFAM" id="SSF109998">
    <property type="entry name" value="Triger factor/SurA peptide-binding domain-like"/>
    <property type="match status" value="1"/>
</dbReference>
<keyword evidence="2 7" id="KW-0677">Repeat</keyword>
<dbReference type="PANTHER" id="PTHR47637">
    <property type="entry name" value="CHAPERONE SURA"/>
    <property type="match status" value="1"/>
</dbReference>
<evidence type="ECO:0000256" key="1">
    <source>
        <dbReference type="ARBA" id="ARBA00022729"/>
    </source>
</evidence>
<dbReference type="InterPro" id="IPR027304">
    <property type="entry name" value="Trigger_fact/SurA_dom_sf"/>
</dbReference>
<dbReference type="InterPro" id="IPR023058">
    <property type="entry name" value="PPIase_PpiC_CS"/>
</dbReference>
<dbReference type="PROSITE" id="PS50198">
    <property type="entry name" value="PPIC_PPIASE_2"/>
    <property type="match status" value="2"/>
</dbReference>
<dbReference type="GO" id="GO:0043165">
    <property type="term" value="P:Gram-negative-bacterium-type cell outer membrane assembly"/>
    <property type="evidence" value="ECO:0007669"/>
    <property type="project" value="InterPro"/>
</dbReference>
<comment type="catalytic activity">
    <reaction evidence="7">
        <text>[protein]-peptidylproline (omega=180) = [protein]-peptidylproline (omega=0)</text>
        <dbReference type="Rhea" id="RHEA:16237"/>
        <dbReference type="Rhea" id="RHEA-COMP:10747"/>
        <dbReference type="Rhea" id="RHEA-COMP:10748"/>
        <dbReference type="ChEBI" id="CHEBI:83833"/>
        <dbReference type="ChEBI" id="CHEBI:83834"/>
        <dbReference type="EC" id="5.2.1.8"/>
    </reaction>
</comment>
<feature type="chain" id="PRO_5017091162" description="Chaperone SurA" evidence="7">
    <location>
        <begin position="30"/>
        <end position="437"/>
    </location>
</feature>
<dbReference type="AlphaFoldDB" id="A0A369CIZ5"/>
<evidence type="ECO:0000259" key="8">
    <source>
        <dbReference type="PROSITE" id="PS50198"/>
    </source>
</evidence>
<dbReference type="RefSeq" id="WP_114277937.1">
    <property type="nucleotide sequence ID" value="NZ_QPJY01000001.1"/>
</dbReference>
<dbReference type="HAMAP" id="MF_01183">
    <property type="entry name" value="Chaperone_SurA"/>
    <property type="match status" value="1"/>
</dbReference>
<feature type="domain" description="PpiC" evidence="8">
    <location>
        <begin position="291"/>
        <end position="390"/>
    </location>
</feature>
<keyword evidence="6 7" id="KW-0413">Isomerase</keyword>
<dbReference type="GO" id="GO:0006457">
    <property type="term" value="P:protein folding"/>
    <property type="evidence" value="ECO:0007669"/>
    <property type="project" value="UniProtKB-UniRule"/>
</dbReference>
<evidence type="ECO:0000256" key="3">
    <source>
        <dbReference type="ARBA" id="ARBA00022764"/>
    </source>
</evidence>
<evidence type="ECO:0000256" key="4">
    <source>
        <dbReference type="ARBA" id="ARBA00023110"/>
    </source>
</evidence>
<dbReference type="OrthoDB" id="14196at2"/>
<sequence length="437" mass="49239" precursor="true">MKSFLRNLLLSCLIAPALWLAAQPGAAQAQSVQEIDRIVAVVNDDVIMMSELKRKLRLVMEQLRQNNTKLPAQETITRQVLENLVMERLQLQVAASTGVKVDDDSLNRAIASLAKQNNLSLSDFRAVLERDGYNFNRFREDIRNEMIIGRLRQRQIINQINVTPQEIDNFLANQATRGGDDTEYHLGHILIAVPDAASPEVIQQAEQKARDTLKSLNEGADFRQTAVSVSSGQQALEGGDLGWRKMGEVPILFSETVASMAPGELAGPIRSPSGFHIIKLIDRRGGDRHVITQTHARHILIKTSEVVSQDDARVRLEQLRERIVGGSDFADLARSNSEDLGSATNGGDLGWVKPGDLVPEFEQTMNDLQPGQVSQPFHTRFGWHIIQVLERRQQDDTLEYQRSRAAEAIRKRKAEEETETWLRRMRDEAYVELRLDE</sequence>
<proteinExistence type="inferred from homology"/>
<reference evidence="9 10" key="1">
    <citation type="submission" date="2018-07" db="EMBL/GenBank/DDBJ databases">
        <title>Genomic Encyclopedia of Type Strains, Phase IV (KMG-IV): sequencing the most valuable type-strain genomes for metagenomic binning, comparative biology and taxonomic classification.</title>
        <authorList>
            <person name="Goeker M."/>
        </authorList>
    </citation>
    <scope>NUCLEOTIDE SEQUENCE [LARGE SCALE GENOMIC DNA]</scope>
    <source>
        <strain evidence="9 10">DSM 26407</strain>
    </source>
</reference>
<dbReference type="Pfam" id="PF00639">
    <property type="entry name" value="Rotamase"/>
    <property type="match status" value="2"/>
</dbReference>
<dbReference type="GO" id="GO:0042277">
    <property type="term" value="F:peptide binding"/>
    <property type="evidence" value="ECO:0007669"/>
    <property type="project" value="InterPro"/>
</dbReference>
<accession>A0A369CIZ5</accession>
<evidence type="ECO:0000313" key="9">
    <source>
        <dbReference type="EMBL" id="RCX33055.1"/>
    </source>
</evidence>
<dbReference type="InterPro" id="IPR050280">
    <property type="entry name" value="OMP_Chaperone_SurA"/>
</dbReference>
<organism evidence="9 10">
    <name type="scientific">Thioalbus denitrificans</name>
    <dbReference type="NCBI Taxonomy" id="547122"/>
    <lineage>
        <taxon>Bacteria</taxon>
        <taxon>Pseudomonadati</taxon>
        <taxon>Pseudomonadota</taxon>
        <taxon>Gammaproteobacteria</taxon>
        <taxon>Chromatiales</taxon>
        <taxon>Ectothiorhodospiraceae</taxon>
        <taxon>Thioalbus</taxon>
    </lineage>
</organism>
<dbReference type="Gene3D" id="1.10.4030.10">
    <property type="entry name" value="Porin chaperone SurA, peptide-binding domain"/>
    <property type="match status" value="1"/>
</dbReference>
<keyword evidence="1 7" id="KW-0732">Signal</keyword>
<evidence type="ECO:0000256" key="2">
    <source>
        <dbReference type="ARBA" id="ARBA00022737"/>
    </source>
</evidence>
<dbReference type="Gene3D" id="3.10.50.40">
    <property type="match status" value="2"/>
</dbReference>
<protein>
    <recommendedName>
        <fullName evidence="7">Chaperone SurA</fullName>
    </recommendedName>
    <alternativeName>
        <fullName evidence="7">Peptidyl-prolyl cis-trans isomerase SurA</fullName>
        <shortName evidence="7">PPIase SurA</shortName>
        <ecNumber evidence="7">5.2.1.8</ecNumber>
    </alternativeName>
    <alternativeName>
        <fullName evidence="7">Rotamase SurA</fullName>
    </alternativeName>
</protein>
<evidence type="ECO:0000256" key="7">
    <source>
        <dbReference type="HAMAP-Rule" id="MF_01183"/>
    </source>
</evidence>
<dbReference type="InterPro" id="IPR015391">
    <property type="entry name" value="SurA_N"/>
</dbReference>
<dbReference type="GO" id="GO:0030288">
    <property type="term" value="C:outer membrane-bounded periplasmic space"/>
    <property type="evidence" value="ECO:0007669"/>
    <property type="project" value="InterPro"/>
</dbReference>
<dbReference type="GO" id="GO:0003755">
    <property type="term" value="F:peptidyl-prolyl cis-trans isomerase activity"/>
    <property type="evidence" value="ECO:0007669"/>
    <property type="project" value="UniProtKB-UniRule"/>
</dbReference>
<dbReference type="EC" id="5.2.1.8" evidence="7"/>
<dbReference type="InterPro" id="IPR000297">
    <property type="entry name" value="PPIase_PpiC"/>
</dbReference>
<feature type="domain" description="PpiC" evidence="8">
    <location>
        <begin position="181"/>
        <end position="282"/>
    </location>
</feature>
<dbReference type="SUPFAM" id="SSF54534">
    <property type="entry name" value="FKBP-like"/>
    <property type="match status" value="2"/>
</dbReference>
<keyword evidence="5 7" id="KW-0143">Chaperone</keyword>
<comment type="function">
    <text evidence="7">Chaperone involved in the correct folding and assembly of outer membrane proteins. Recognizes specific patterns of aromatic residues and the orientation of their side chains, which are found more frequently in integral outer membrane proteins. May act in both early periplasmic and late outer membrane-associated steps of protein maturation.</text>
</comment>
<evidence type="ECO:0000256" key="5">
    <source>
        <dbReference type="ARBA" id="ARBA00023186"/>
    </source>
</evidence>
<keyword evidence="4 7" id="KW-0697">Rotamase</keyword>
<comment type="caution">
    <text evidence="9">The sequence shown here is derived from an EMBL/GenBank/DDBJ whole genome shotgun (WGS) entry which is preliminary data.</text>
</comment>
<comment type="domain">
    <text evidence="7">The PPIase activity resides only in the second parvulin domain. The N-terminal region and the C-terminal tail are necessary and sufficient for the chaperone activity of SurA. The PPIase activity is dispensable for SurA to function as a chaperone. The N-terminal region and the C-terminal tail are also required for porin recognition.</text>
</comment>
<dbReference type="Proteomes" id="UP000252707">
    <property type="component" value="Unassembled WGS sequence"/>
</dbReference>
<dbReference type="PANTHER" id="PTHR47637:SF1">
    <property type="entry name" value="CHAPERONE SURA"/>
    <property type="match status" value="1"/>
</dbReference>
<dbReference type="Pfam" id="PF09312">
    <property type="entry name" value="SurA_N"/>
    <property type="match status" value="1"/>
</dbReference>
<dbReference type="InterPro" id="IPR046357">
    <property type="entry name" value="PPIase_dom_sf"/>
</dbReference>